<name>A0A1G8JHP8_9BACI</name>
<reference evidence="1 2" key="1">
    <citation type="submission" date="2016-10" db="EMBL/GenBank/DDBJ databases">
        <authorList>
            <person name="de Groot N.N."/>
        </authorList>
    </citation>
    <scope>NUCLEOTIDE SEQUENCE [LARGE SCALE GENOMIC DNA]</scope>
    <source>
        <strain evidence="2">P4B,CCM 7963,CECT 7998,DSM 25260,IBRC-M 10614,KCTC 13821</strain>
    </source>
</reference>
<accession>A0A1G8JHP8</accession>
<protein>
    <submittedName>
        <fullName evidence="1">N-acylneuraminate cytidylyltransferase/CMP-N,N'-diacetyllegionaminic acid synthase</fullName>
    </submittedName>
</protein>
<dbReference type="InterPro" id="IPR003329">
    <property type="entry name" value="Cytidylyl_trans"/>
</dbReference>
<dbReference type="STRING" id="930129.SAMN05216352_106205"/>
<organism evidence="1 2">
    <name type="scientific">Alteribacillus bidgolensis</name>
    <dbReference type="NCBI Taxonomy" id="930129"/>
    <lineage>
        <taxon>Bacteria</taxon>
        <taxon>Bacillati</taxon>
        <taxon>Bacillota</taxon>
        <taxon>Bacilli</taxon>
        <taxon>Bacillales</taxon>
        <taxon>Bacillaceae</taxon>
        <taxon>Alteribacillus</taxon>
    </lineage>
</organism>
<keyword evidence="1" id="KW-0808">Transferase</keyword>
<sequence>MNRLCTICARSGSKGIVNKNLRYLAGKPLLAYSILQAKAAGLFQYLAVSSDTDDLLRIGKEWGADYLIKRPDHLATDSAPKLPAIQHCLKIVEDISKETFDVIVDLDATSPLRFVSDIKNAVELLETKGISNVLTGTHARRSPYFNLVEKNKQGVVQLSKPHSSPIFRRQDAPDCYDLNASIYVWKRKALLSQHTLFHKDTELYIMPEERSIDIDSPLDFDIVEFLMSKRGKNSGSNIV</sequence>
<dbReference type="OrthoDB" id="9805604at2"/>
<evidence type="ECO:0000313" key="1">
    <source>
        <dbReference type="EMBL" id="SDI30799.1"/>
    </source>
</evidence>
<keyword evidence="1" id="KW-0548">Nucleotidyltransferase</keyword>
<dbReference type="CDD" id="cd02513">
    <property type="entry name" value="CMP-NeuAc_Synthase"/>
    <property type="match status" value="1"/>
</dbReference>
<gene>
    <name evidence="1" type="ORF">SAMN05216352_106205</name>
</gene>
<dbReference type="EMBL" id="FNDU01000006">
    <property type="protein sequence ID" value="SDI30799.1"/>
    <property type="molecule type" value="Genomic_DNA"/>
</dbReference>
<dbReference type="Proteomes" id="UP000199017">
    <property type="component" value="Unassembled WGS sequence"/>
</dbReference>
<dbReference type="AlphaFoldDB" id="A0A1G8JHP8"/>
<dbReference type="RefSeq" id="WP_091585184.1">
    <property type="nucleotide sequence ID" value="NZ_FNDU01000006.1"/>
</dbReference>
<dbReference type="PANTHER" id="PTHR21485:SF6">
    <property type="entry name" value="N-ACYLNEURAMINATE CYTIDYLYLTRANSFERASE-RELATED"/>
    <property type="match status" value="1"/>
</dbReference>
<proteinExistence type="predicted"/>
<dbReference type="InterPro" id="IPR050793">
    <property type="entry name" value="CMP-NeuNAc_synthase"/>
</dbReference>
<keyword evidence="2" id="KW-1185">Reference proteome</keyword>
<evidence type="ECO:0000313" key="2">
    <source>
        <dbReference type="Proteomes" id="UP000199017"/>
    </source>
</evidence>
<dbReference type="InterPro" id="IPR029044">
    <property type="entry name" value="Nucleotide-diphossugar_trans"/>
</dbReference>
<dbReference type="Pfam" id="PF02348">
    <property type="entry name" value="CTP_transf_3"/>
    <property type="match status" value="1"/>
</dbReference>
<dbReference type="PANTHER" id="PTHR21485">
    <property type="entry name" value="HAD SUPERFAMILY MEMBERS CMAS AND KDSC"/>
    <property type="match status" value="1"/>
</dbReference>
<dbReference type="GO" id="GO:0008781">
    <property type="term" value="F:N-acylneuraminate cytidylyltransferase activity"/>
    <property type="evidence" value="ECO:0007669"/>
    <property type="project" value="TreeGrafter"/>
</dbReference>
<dbReference type="SUPFAM" id="SSF53448">
    <property type="entry name" value="Nucleotide-diphospho-sugar transferases"/>
    <property type="match status" value="1"/>
</dbReference>
<dbReference type="Gene3D" id="3.90.550.10">
    <property type="entry name" value="Spore Coat Polysaccharide Biosynthesis Protein SpsA, Chain A"/>
    <property type="match status" value="1"/>
</dbReference>